<keyword evidence="3 5" id="KW-0063">Aspartyl esterase</keyword>
<organism evidence="8 9">
    <name type="scientific">Candidatus Caccoplasma intestinavium</name>
    <dbReference type="NCBI Taxonomy" id="2840716"/>
    <lineage>
        <taxon>Bacteria</taxon>
        <taxon>Pseudomonadati</taxon>
        <taxon>Bacteroidota</taxon>
        <taxon>Bacteroidia</taxon>
        <taxon>Bacteroidales</taxon>
        <taxon>Bacteroidaceae</taxon>
        <taxon>Bacteroidaceae incertae sedis</taxon>
        <taxon>Candidatus Caccoplasma</taxon>
    </lineage>
</organism>
<dbReference type="EMBL" id="DVKT01000006">
    <property type="protein sequence ID" value="HIT38649.1"/>
    <property type="molecule type" value="Genomic_DNA"/>
</dbReference>
<dbReference type="InterPro" id="IPR036514">
    <property type="entry name" value="SGNH_hydro_sf"/>
</dbReference>
<dbReference type="Pfam" id="PF13472">
    <property type="entry name" value="Lipase_GDSL_2"/>
    <property type="match status" value="1"/>
</dbReference>
<dbReference type="PANTHER" id="PTHR31321:SF57">
    <property type="entry name" value="PECTINESTERASE 53-RELATED"/>
    <property type="match status" value="1"/>
</dbReference>
<sequence>MKRTLFYLLGICVITSFMALSNKQKPVIYMIGDSTMSNKSLVGGNPERGWGHVLPGFFSSEIKIDNHAVNGRSSLSFMSRWNAVYDQLKKGDYVFIQFGHNDQKKKPDRYSDPDTAYKNNLRFYINQTREKGAIPVLFTSIIRRKFGEDGKLIDTHGRYISACKEVAAEMKVVCIDLNNSTETLVNNLGDEKSKELFMWVAPGTCPAIPDGRKDDTHLKVKGARIIAGMAVDSIEKKIPKLAPYIRRYDYVVAQDGSGDFFTLQKAIDAVPAFSKRPTTIYIRNGVYKEKVTVPGNRNNIHIIGEDVDKVILTYDDYASKKNAFGDNIGTSGSSSFFVYGNGFTAENVTFENSSGPVGQAVALFVAGDKCVFKNCKMKGFQDTLYTYGENSRQYYENCYIEGTTDFIFGKSTAWFENCTIHSKQNSYITAAATPENVTYGYVFNKCRLTADDGVEKVYLGRPWRPYAAVLFTKCEMGKHIRPEGWHNWGKATNEKTARYCEYKNKGEGSNTQGRVAWSHQLNRKEASRYSIKQVLGGNDGWNPQEKN</sequence>
<dbReference type="EC" id="3.1.1.11" evidence="5"/>
<dbReference type="PROSITE" id="PS00503">
    <property type="entry name" value="PECTINESTERASE_2"/>
    <property type="match status" value="1"/>
</dbReference>
<feature type="domain" description="SGNH hydrolase-type esterase" evidence="7">
    <location>
        <begin position="31"/>
        <end position="197"/>
    </location>
</feature>
<evidence type="ECO:0000313" key="9">
    <source>
        <dbReference type="Proteomes" id="UP000886722"/>
    </source>
</evidence>
<comment type="caution">
    <text evidence="8">The sequence shown here is derived from an EMBL/GenBank/DDBJ whole genome shotgun (WGS) entry which is preliminary data.</text>
</comment>
<protein>
    <recommendedName>
        <fullName evidence="5">Pectinesterase</fullName>
        <ecNumber evidence="5">3.1.1.11</ecNumber>
    </recommendedName>
</protein>
<name>A0A9D1KCJ6_9BACT</name>
<evidence type="ECO:0000313" key="8">
    <source>
        <dbReference type="EMBL" id="HIT38649.1"/>
    </source>
</evidence>
<feature type="domain" description="Pectinesterase catalytic" evidence="6">
    <location>
        <begin position="250"/>
        <end position="538"/>
    </location>
</feature>
<evidence type="ECO:0000256" key="1">
    <source>
        <dbReference type="ARBA" id="ARBA00008891"/>
    </source>
</evidence>
<evidence type="ECO:0000256" key="5">
    <source>
        <dbReference type="RuleBase" id="RU000589"/>
    </source>
</evidence>
<reference evidence="8" key="2">
    <citation type="journal article" date="2021" name="PeerJ">
        <title>Extensive microbial diversity within the chicken gut microbiome revealed by metagenomics and culture.</title>
        <authorList>
            <person name="Gilroy R."/>
            <person name="Ravi A."/>
            <person name="Getino M."/>
            <person name="Pursley I."/>
            <person name="Horton D.L."/>
            <person name="Alikhan N.F."/>
            <person name="Baker D."/>
            <person name="Gharbi K."/>
            <person name="Hall N."/>
            <person name="Watson M."/>
            <person name="Adriaenssens E.M."/>
            <person name="Foster-Nyarko E."/>
            <person name="Jarju S."/>
            <person name="Secka A."/>
            <person name="Antonio M."/>
            <person name="Oren A."/>
            <person name="Chaudhuri R.R."/>
            <person name="La Ragione R."/>
            <person name="Hildebrand F."/>
            <person name="Pallen M.J."/>
        </authorList>
    </citation>
    <scope>NUCLEOTIDE SEQUENCE</scope>
    <source>
        <strain evidence="8">21143</strain>
    </source>
</reference>
<dbReference type="GO" id="GO:0030599">
    <property type="term" value="F:pectinesterase activity"/>
    <property type="evidence" value="ECO:0007669"/>
    <property type="project" value="UniProtKB-UniRule"/>
</dbReference>
<keyword evidence="2 5" id="KW-0378">Hydrolase</keyword>
<dbReference type="SUPFAM" id="SSF51126">
    <property type="entry name" value="Pectin lyase-like"/>
    <property type="match status" value="1"/>
</dbReference>
<comment type="similarity">
    <text evidence="1">Belongs to the pectinesterase family.</text>
</comment>
<comment type="catalytic activity">
    <reaction evidence="5">
        <text>[(1-&gt;4)-alpha-D-galacturonosyl methyl ester](n) + n H2O = [(1-&gt;4)-alpha-D-galacturonosyl](n) + n methanol + n H(+)</text>
        <dbReference type="Rhea" id="RHEA:22380"/>
        <dbReference type="Rhea" id="RHEA-COMP:14570"/>
        <dbReference type="Rhea" id="RHEA-COMP:14573"/>
        <dbReference type="ChEBI" id="CHEBI:15377"/>
        <dbReference type="ChEBI" id="CHEBI:15378"/>
        <dbReference type="ChEBI" id="CHEBI:17790"/>
        <dbReference type="ChEBI" id="CHEBI:140522"/>
        <dbReference type="ChEBI" id="CHEBI:140523"/>
        <dbReference type="EC" id="3.1.1.11"/>
    </reaction>
</comment>
<dbReference type="SUPFAM" id="SSF52266">
    <property type="entry name" value="SGNH hydrolase"/>
    <property type="match status" value="1"/>
</dbReference>
<evidence type="ECO:0000259" key="6">
    <source>
        <dbReference type="Pfam" id="PF01095"/>
    </source>
</evidence>
<evidence type="ECO:0000259" key="7">
    <source>
        <dbReference type="Pfam" id="PF13472"/>
    </source>
</evidence>
<dbReference type="Pfam" id="PF01095">
    <property type="entry name" value="Pectinesterase"/>
    <property type="match status" value="1"/>
</dbReference>
<dbReference type="InterPro" id="IPR011050">
    <property type="entry name" value="Pectin_lyase_fold/virulence"/>
</dbReference>
<dbReference type="InterPro" id="IPR013830">
    <property type="entry name" value="SGNH_hydro"/>
</dbReference>
<dbReference type="FunFam" id="2.160.20.10:FF:000052">
    <property type="entry name" value="Pectinesterase"/>
    <property type="match status" value="1"/>
</dbReference>
<reference evidence="8" key="1">
    <citation type="submission" date="2020-10" db="EMBL/GenBank/DDBJ databases">
        <authorList>
            <person name="Gilroy R."/>
        </authorList>
    </citation>
    <scope>NUCLEOTIDE SEQUENCE</scope>
    <source>
        <strain evidence="8">21143</strain>
    </source>
</reference>
<evidence type="ECO:0000256" key="3">
    <source>
        <dbReference type="ARBA" id="ARBA00023085"/>
    </source>
</evidence>
<dbReference type="InterPro" id="IPR037459">
    <property type="entry name" value="RhgT-like"/>
</dbReference>
<dbReference type="Gene3D" id="3.40.50.1110">
    <property type="entry name" value="SGNH hydrolase"/>
    <property type="match status" value="1"/>
</dbReference>
<dbReference type="AlphaFoldDB" id="A0A9D1KCJ6"/>
<comment type="pathway">
    <text evidence="5">Glycan metabolism; pectin degradation; 2-dehydro-3-deoxy-D-gluconate from pectin: step 1/5.</text>
</comment>
<dbReference type="GO" id="GO:0045490">
    <property type="term" value="P:pectin catabolic process"/>
    <property type="evidence" value="ECO:0007669"/>
    <property type="project" value="UniProtKB-UniRule"/>
</dbReference>
<dbReference type="Gene3D" id="2.160.20.10">
    <property type="entry name" value="Single-stranded right-handed beta-helix, Pectin lyase-like"/>
    <property type="match status" value="1"/>
</dbReference>
<gene>
    <name evidence="8" type="ORF">IAD06_01230</name>
</gene>
<feature type="active site" evidence="4">
    <location>
        <position position="405"/>
    </location>
</feature>
<dbReference type="GO" id="GO:0042545">
    <property type="term" value="P:cell wall modification"/>
    <property type="evidence" value="ECO:0007669"/>
    <property type="project" value="UniProtKB-UniRule"/>
</dbReference>
<accession>A0A9D1KCJ6</accession>
<dbReference type="Proteomes" id="UP000886722">
    <property type="component" value="Unassembled WGS sequence"/>
</dbReference>
<dbReference type="CDD" id="cd01821">
    <property type="entry name" value="Rhamnogalacturan_acetylesterase_like"/>
    <property type="match status" value="1"/>
</dbReference>
<dbReference type="InterPro" id="IPR033131">
    <property type="entry name" value="Pectinesterase_Asp_AS"/>
</dbReference>
<dbReference type="InterPro" id="IPR000070">
    <property type="entry name" value="Pectinesterase_cat"/>
</dbReference>
<dbReference type="GO" id="GO:0009279">
    <property type="term" value="C:cell outer membrane"/>
    <property type="evidence" value="ECO:0007669"/>
    <property type="project" value="TreeGrafter"/>
</dbReference>
<proteinExistence type="inferred from homology"/>
<dbReference type="InterPro" id="IPR012334">
    <property type="entry name" value="Pectin_lyas_fold"/>
</dbReference>
<evidence type="ECO:0000256" key="4">
    <source>
        <dbReference type="PROSITE-ProRule" id="PRU10040"/>
    </source>
</evidence>
<dbReference type="PANTHER" id="PTHR31321">
    <property type="entry name" value="ACYL-COA THIOESTER HYDROLASE YBHC-RELATED"/>
    <property type="match status" value="1"/>
</dbReference>
<evidence type="ECO:0000256" key="2">
    <source>
        <dbReference type="ARBA" id="ARBA00022801"/>
    </source>
</evidence>